<protein>
    <submittedName>
        <fullName evidence="2">DNA translocase, putative</fullName>
    </submittedName>
</protein>
<feature type="region of interest" description="Disordered" evidence="1">
    <location>
        <begin position="92"/>
        <end position="153"/>
    </location>
</feature>
<dbReference type="Proteomes" id="UP000001542">
    <property type="component" value="Unassembled WGS sequence"/>
</dbReference>
<dbReference type="AlphaFoldDB" id="A2FP92"/>
<evidence type="ECO:0000313" key="3">
    <source>
        <dbReference type="Proteomes" id="UP000001542"/>
    </source>
</evidence>
<organism evidence="2 3">
    <name type="scientific">Trichomonas vaginalis (strain ATCC PRA-98 / G3)</name>
    <dbReference type="NCBI Taxonomy" id="412133"/>
    <lineage>
        <taxon>Eukaryota</taxon>
        <taxon>Metamonada</taxon>
        <taxon>Parabasalia</taxon>
        <taxon>Trichomonadida</taxon>
        <taxon>Trichomonadidae</taxon>
        <taxon>Trichomonas</taxon>
    </lineage>
</organism>
<feature type="compositionally biased region" description="Pro residues" evidence="1">
    <location>
        <begin position="104"/>
        <end position="113"/>
    </location>
</feature>
<feature type="compositionally biased region" description="Low complexity" evidence="1">
    <location>
        <begin position="128"/>
        <end position="153"/>
    </location>
</feature>
<evidence type="ECO:0000256" key="1">
    <source>
        <dbReference type="SAM" id="MobiDB-lite"/>
    </source>
</evidence>
<gene>
    <name evidence="2" type="ORF">TVAG_082550</name>
</gene>
<dbReference type="RefSeq" id="XP_001306212.1">
    <property type="nucleotide sequence ID" value="XM_001306211.1"/>
</dbReference>
<dbReference type="KEGG" id="tva:4751000"/>
<dbReference type="VEuPathDB" id="TrichDB:TVAG_082550"/>
<feature type="compositionally biased region" description="Low complexity" evidence="1">
    <location>
        <begin position="92"/>
        <end position="103"/>
    </location>
</feature>
<accession>A2FP92</accession>
<evidence type="ECO:0000313" key="2">
    <source>
        <dbReference type="EMBL" id="EAX93282.1"/>
    </source>
</evidence>
<reference evidence="2" key="2">
    <citation type="journal article" date="2007" name="Science">
        <title>Draft genome sequence of the sexually transmitted pathogen Trichomonas vaginalis.</title>
        <authorList>
            <person name="Carlton J.M."/>
            <person name="Hirt R.P."/>
            <person name="Silva J.C."/>
            <person name="Delcher A.L."/>
            <person name="Schatz M."/>
            <person name="Zhao Q."/>
            <person name="Wortman J.R."/>
            <person name="Bidwell S.L."/>
            <person name="Alsmark U.C.M."/>
            <person name="Besteiro S."/>
            <person name="Sicheritz-Ponten T."/>
            <person name="Noel C.J."/>
            <person name="Dacks J.B."/>
            <person name="Foster P.G."/>
            <person name="Simillion C."/>
            <person name="Van de Peer Y."/>
            <person name="Miranda-Saavedra D."/>
            <person name="Barton G.J."/>
            <person name="Westrop G.D."/>
            <person name="Mueller S."/>
            <person name="Dessi D."/>
            <person name="Fiori P.L."/>
            <person name="Ren Q."/>
            <person name="Paulsen I."/>
            <person name="Zhang H."/>
            <person name="Bastida-Corcuera F.D."/>
            <person name="Simoes-Barbosa A."/>
            <person name="Brown M.T."/>
            <person name="Hayes R.D."/>
            <person name="Mukherjee M."/>
            <person name="Okumura C.Y."/>
            <person name="Schneider R."/>
            <person name="Smith A.J."/>
            <person name="Vanacova S."/>
            <person name="Villalvazo M."/>
            <person name="Haas B.J."/>
            <person name="Pertea M."/>
            <person name="Feldblyum T.V."/>
            <person name="Utterback T.R."/>
            <person name="Shu C.L."/>
            <person name="Osoegawa K."/>
            <person name="de Jong P.J."/>
            <person name="Hrdy I."/>
            <person name="Horvathova L."/>
            <person name="Zubacova Z."/>
            <person name="Dolezal P."/>
            <person name="Malik S.B."/>
            <person name="Logsdon J.M. Jr."/>
            <person name="Henze K."/>
            <person name="Gupta A."/>
            <person name="Wang C.C."/>
            <person name="Dunne R.L."/>
            <person name="Upcroft J.A."/>
            <person name="Upcroft P."/>
            <person name="White O."/>
            <person name="Salzberg S.L."/>
            <person name="Tang P."/>
            <person name="Chiu C.-H."/>
            <person name="Lee Y.-S."/>
            <person name="Embley T.M."/>
            <person name="Coombs G.H."/>
            <person name="Mottram J.C."/>
            <person name="Tachezy J."/>
            <person name="Fraser-Liggett C.M."/>
            <person name="Johnson P.J."/>
        </authorList>
    </citation>
    <scope>NUCLEOTIDE SEQUENCE [LARGE SCALE GENOMIC DNA]</scope>
    <source>
        <strain evidence="2">G3</strain>
    </source>
</reference>
<dbReference type="VEuPathDB" id="TrichDB:TVAGG3_0765270"/>
<proteinExistence type="predicted"/>
<keyword evidence="3" id="KW-1185">Reference proteome</keyword>
<sequence length="217" mass="24532">MAYTYPRTVTQPIQPAPARPYQKVMYNTPQYYYQPPPQQPLYAAPAQQIIYQPPQQYQMVQYLPTSGQQAQPVYIPEDVYAQQMQMSMQQIPPQQPVRYVQPQQPAPIDPTPQPAAVVDPRRKKKEVPTSPQYTQVQQTYTQPKKAAPTPAQTYPTAQPIQVQTPVQTPPETEPLQSLENCLPKVPTSIISKEFSAPPGCFNIIRRGNLPGLSFSQI</sequence>
<dbReference type="InParanoid" id="A2FP92"/>
<name>A2FP92_TRIV3</name>
<reference evidence="2" key="1">
    <citation type="submission" date="2006-10" db="EMBL/GenBank/DDBJ databases">
        <authorList>
            <person name="Amadeo P."/>
            <person name="Zhao Q."/>
            <person name="Wortman J."/>
            <person name="Fraser-Liggett C."/>
            <person name="Carlton J."/>
        </authorList>
    </citation>
    <scope>NUCLEOTIDE SEQUENCE</scope>
    <source>
        <strain evidence="2">G3</strain>
    </source>
</reference>
<dbReference type="EMBL" id="DS113921">
    <property type="protein sequence ID" value="EAX93282.1"/>
    <property type="molecule type" value="Genomic_DNA"/>
</dbReference>